<accession>A0ABY3C641</accession>
<dbReference type="Gene3D" id="2.20.28.10">
    <property type="match status" value="1"/>
</dbReference>
<dbReference type="PRINTS" id="PR00163">
    <property type="entry name" value="RUBREDOXIN"/>
</dbReference>
<comment type="caution">
    <text evidence="9">The sequence shown here is derived from an EMBL/GenBank/DDBJ whole genome shotgun (WGS) entry which is preliminary data.</text>
</comment>
<keyword evidence="3" id="KW-0813">Transport</keyword>
<dbReference type="PROSITE" id="PS00202">
    <property type="entry name" value="RUBREDOXIN"/>
    <property type="match status" value="1"/>
</dbReference>
<dbReference type="Pfam" id="PF00301">
    <property type="entry name" value="Rubredoxin"/>
    <property type="match status" value="1"/>
</dbReference>
<keyword evidence="5 7" id="KW-0249">Electron transport</keyword>
<dbReference type="RefSeq" id="WP_127026641.1">
    <property type="nucleotide sequence ID" value="NZ_RYFG02000121.1"/>
</dbReference>
<dbReference type="InterPro" id="IPR024935">
    <property type="entry name" value="Rubredoxin_dom"/>
</dbReference>
<evidence type="ECO:0000259" key="8">
    <source>
        <dbReference type="PROSITE" id="PS50903"/>
    </source>
</evidence>
<keyword evidence="6 7" id="KW-0408">Iron</keyword>
<evidence type="ECO:0000256" key="7">
    <source>
        <dbReference type="RuleBase" id="RU003820"/>
    </source>
</evidence>
<dbReference type="CDD" id="cd00730">
    <property type="entry name" value="rubredoxin"/>
    <property type="match status" value="1"/>
</dbReference>
<dbReference type="EMBL" id="RYFG02000121">
    <property type="protein sequence ID" value="TRW89765.1"/>
    <property type="molecule type" value="Genomic_DNA"/>
</dbReference>
<evidence type="ECO:0000313" key="10">
    <source>
        <dbReference type="Proteomes" id="UP000733744"/>
    </source>
</evidence>
<comment type="similarity">
    <text evidence="2 7">Belongs to the rubredoxin family.</text>
</comment>
<dbReference type="Proteomes" id="UP000733744">
    <property type="component" value="Unassembled WGS sequence"/>
</dbReference>
<evidence type="ECO:0000256" key="1">
    <source>
        <dbReference type="ARBA" id="ARBA00001965"/>
    </source>
</evidence>
<dbReference type="PANTHER" id="PTHR47627:SF1">
    <property type="entry name" value="RUBREDOXIN-1-RELATED"/>
    <property type="match status" value="1"/>
</dbReference>
<protein>
    <recommendedName>
        <fullName evidence="7">Rubredoxin</fullName>
    </recommendedName>
</protein>
<comment type="cofactor">
    <cofactor evidence="1 7">
        <name>Fe(3+)</name>
        <dbReference type="ChEBI" id="CHEBI:29034"/>
    </cofactor>
</comment>
<evidence type="ECO:0000256" key="2">
    <source>
        <dbReference type="ARBA" id="ARBA00005337"/>
    </source>
</evidence>
<evidence type="ECO:0000256" key="3">
    <source>
        <dbReference type="ARBA" id="ARBA00022448"/>
    </source>
</evidence>
<gene>
    <name evidence="9" type="ORF">EKO24_022220</name>
</gene>
<organism evidence="9 10">
    <name type="scientific">Candidatus Methylobacter oryzae</name>
    <dbReference type="NCBI Taxonomy" id="2497749"/>
    <lineage>
        <taxon>Bacteria</taxon>
        <taxon>Pseudomonadati</taxon>
        <taxon>Pseudomonadota</taxon>
        <taxon>Gammaproteobacteria</taxon>
        <taxon>Methylococcales</taxon>
        <taxon>Methylococcaceae</taxon>
        <taxon>Methylobacter</taxon>
    </lineage>
</organism>
<sequence length="73" mass="8218">MNGSFFAGVFGGDMSKLPPQTRLECKICWYVYDPAVGDEVWQMPPGTAFSDLPDHWSCPECDGRKQDFLVLDD</sequence>
<dbReference type="InterPro" id="IPR018527">
    <property type="entry name" value="Rubredoxin_Fe_BS"/>
</dbReference>
<keyword evidence="10" id="KW-1185">Reference proteome</keyword>
<dbReference type="SUPFAM" id="SSF57802">
    <property type="entry name" value="Rubredoxin-like"/>
    <property type="match status" value="1"/>
</dbReference>
<evidence type="ECO:0000256" key="4">
    <source>
        <dbReference type="ARBA" id="ARBA00022723"/>
    </source>
</evidence>
<dbReference type="InterPro" id="IPR024934">
    <property type="entry name" value="Rubredoxin-like_dom"/>
</dbReference>
<evidence type="ECO:0000313" key="9">
    <source>
        <dbReference type="EMBL" id="TRW89765.1"/>
    </source>
</evidence>
<proteinExistence type="inferred from homology"/>
<reference evidence="9 10" key="1">
    <citation type="journal article" date="2019" name="Antonie Van Leeuwenhoek">
        <title>Description of 'Ca. Methylobacter oryzae' KRF1, a novel species from the environmentally important Methylobacter clade 2.</title>
        <authorList>
            <person name="Khatri K."/>
            <person name="Mohite J.A."/>
            <person name="Pandit P.S."/>
            <person name="Bahulikar R."/>
            <person name="Rahalkar M.C."/>
        </authorList>
    </citation>
    <scope>NUCLEOTIDE SEQUENCE [LARGE SCALE GENOMIC DNA]</scope>
    <source>
        <strain evidence="9 10">KRF1</strain>
    </source>
</reference>
<feature type="domain" description="Rubredoxin-like" evidence="8">
    <location>
        <begin position="20"/>
        <end position="71"/>
    </location>
</feature>
<evidence type="ECO:0000256" key="5">
    <source>
        <dbReference type="ARBA" id="ARBA00022982"/>
    </source>
</evidence>
<dbReference type="PANTHER" id="PTHR47627">
    <property type="entry name" value="RUBREDOXIN"/>
    <property type="match status" value="1"/>
</dbReference>
<evidence type="ECO:0000256" key="6">
    <source>
        <dbReference type="ARBA" id="ARBA00023004"/>
    </source>
</evidence>
<name>A0ABY3C641_9GAMM</name>
<dbReference type="InterPro" id="IPR050526">
    <property type="entry name" value="Rubredoxin_ET"/>
</dbReference>
<keyword evidence="4 7" id="KW-0479">Metal-binding</keyword>
<dbReference type="PROSITE" id="PS50903">
    <property type="entry name" value="RUBREDOXIN_LIKE"/>
    <property type="match status" value="1"/>
</dbReference>